<dbReference type="GO" id="GO:1904680">
    <property type="term" value="F:peptide transmembrane transporter activity"/>
    <property type="evidence" value="ECO:0007669"/>
    <property type="project" value="TreeGrafter"/>
</dbReference>
<dbReference type="PANTHER" id="PTHR30290:SF82">
    <property type="entry name" value="ABC-TYPE DIPEPTIDE_OLIGOPEPTIDE TRANSPORT SYSTEM, PERIPLASMIC COMPONENT"/>
    <property type="match status" value="1"/>
</dbReference>
<proteinExistence type="predicted"/>
<name>A0A367XUC4_9MICO</name>
<dbReference type="Gene3D" id="3.40.190.10">
    <property type="entry name" value="Periplasmic binding protein-like II"/>
    <property type="match status" value="1"/>
</dbReference>
<evidence type="ECO:0000313" key="4">
    <source>
        <dbReference type="Proteomes" id="UP000253508"/>
    </source>
</evidence>
<keyword evidence="4" id="KW-1185">Reference proteome</keyword>
<dbReference type="GO" id="GO:0042597">
    <property type="term" value="C:periplasmic space"/>
    <property type="evidence" value="ECO:0007669"/>
    <property type="project" value="UniProtKB-ARBA"/>
</dbReference>
<dbReference type="InterPro" id="IPR030678">
    <property type="entry name" value="Peptide/Ni-bd"/>
</dbReference>
<comment type="caution">
    <text evidence="3">The sequence shown here is derived from an EMBL/GenBank/DDBJ whole genome shotgun (WGS) entry which is preliminary data.</text>
</comment>
<dbReference type="PIRSF" id="PIRSF002741">
    <property type="entry name" value="MppA"/>
    <property type="match status" value="1"/>
</dbReference>
<evidence type="ECO:0000313" key="3">
    <source>
        <dbReference type="EMBL" id="RCK57218.1"/>
    </source>
</evidence>
<dbReference type="GO" id="GO:0015833">
    <property type="term" value="P:peptide transport"/>
    <property type="evidence" value="ECO:0007669"/>
    <property type="project" value="TreeGrafter"/>
</dbReference>
<accession>A0A367XUC4</accession>
<keyword evidence="1" id="KW-0732">Signal</keyword>
<dbReference type="InterPro" id="IPR000914">
    <property type="entry name" value="SBP_5_dom"/>
</dbReference>
<feature type="chain" id="PRO_5038841842" evidence="1">
    <location>
        <begin position="26"/>
        <end position="567"/>
    </location>
</feature>
<dbReference type="Gene3D" id="3.90.76.10">
    <property type="entry name" value="Dipeptide-binding Protein, Domain 1"/>
    <property type="match status" value="1"/>
</dbReference>
<dbReference type="GO" id="GO:0043190">
    <property type="term" value="C:ATP-binding cassette (ABC) transporter complex"/>
    <property type="evidence" value="ECO:0007669"/>
    <property type="project" value="InterPro"/>
</dbReference>
<protein>
    <submittedName>
        <fullName evidence="3">ABC transporter substrate-binding protein</fullName>
    </submittedName>
</protein>
<feature type="domain" description="Solute-binding protein family 5" evidence="2">
    <location>
        <begin position="91"/>
        <end position="462"/>
    </location>
</feature>
<dbReference type="OrthoDB" id="9764591at2"/>
<gene>
    <name evidence="3" type="ORF">DTO57_13010</name>
</gene>
<dbReference type="PANTHER" id="PTHR30290">
    <property type="entry name" value="PERIPLASMIC BINDING COMPONENT OF ABC TRANSPORTER"/>
    <property type="match status" value="1"/>
</dbReference>
<dbReference type="EMBL" id="QORO01000005">
    <property type="protein sequence ID" value="RCK57218.1"/>
    <property type="molecule type" value="Genomic_DNA"/>
</dbReference>
<evidence type="ECO:0000259" key="2">
    <source>
        <dbReference type="Pfam" id="PF00496"/>
    </source>
</evidence>
<dbReference type="InterPro" id="IPR039424">
    <property type="entry name" value="SBP_5"/>
</dbReference>
<dbReference type="AlphaFoldDB" id="A0A367XUC4"/>
<sequence length="567" mass="60306">MILRMTRARRAALGFAVGAAALSLAVTGCSPSGSNGTSAGGGSAADTLVAYTGQSGDYQINFNPYSPTKIGGLGTIYESLFFVTNVNTNDPVPLLGTDYAWNEDGTQLDVTLRDGVTWSDGEAFDADDVVFTFQMILDNPALNTGGFNGEVTKIDATHITIAFPEPAFVTGPEILGKTFIVPEHIWSGIDPTTDVVAEPVGTGPYVLDNFKPQAFTLTANENYWDGAPAVKNVRYLSLSGNTAGADALAAGRIDWQTGPVPDIQNVAKNYPGYDQITIGQNQMALLSCANADLGCEGPQTDPAVRKAIYYAIDRAQVNSLAFQDTASDMSPTFALLPAQEQYISASIEETSVPETADLDKVDELLTGAGYAKGSDGVYAKDGEPLSLTIEVVTGWTDYITAIDTMAQQLKAAGINVTAAQSSWNEWTDKKSKGTYELAIDSLGQGASSDPYYLYNNNFSTANTAKVGESAPVNVSRFSDPAVDDALAVLKSTNPDDTEARQEQFDIIQAAIVEDMPYIPILTGGTTSEFHADKFTGWPTTDDLYAFPAIWASPDNAQIFKALKPTGE</sequence>
<dbReference type="CDD" id="cd08509">
    <property type="entry name" value="PBP2_TmCBP_oligosaccharides_like"/>
    <property type="match status" value="1"/>
</dbReference>
<dbReference type="Pfam" id="PF00496">
    <property type="entry name" value="SBP_bac_5"/>
    <property type="match status" value="1"/>
</dbReference>
<dbReference type="Proteomes" id="UP000253508">
    <property type="component" value="Unassembled WGS sequence"/>
</dbReference>
<feature type="signal peptide" evidence="1">
    <location>
        <begin position="1"/>
        <end position="25"/>
    </location>
</feature>
<reference evidence="3 4" key="1">
    <citation type="submission" date="2018-07" db="EMBL/GenBank/DDBJ databases">
        <title>Microbacterium endoborsara sp. nov., a novel actinobacterium isolated from Borszczowia aralocaspica.</title>
        <authorList>
            <person name="An D."/>
        </authorList>
    </citation>
    <scope>NUCLEOTIDE SEQUENCE [LARGE SCALE GENOMIC DNA]</scope>
    <source>
        <strain evidence="3 4">C1.15228</strain>
    </source>
</reference>
<evidence type="ECO:0000256" key="1">
    <source>
        <dbReference type="SAM" id="SignalP"/>
    </source>
</evidence>
<dbReference type="SUPFAM" id="SSF53850">
    <property type="entry name" value="Periplasmic binding protein-like II"/>
    <property type="match status" value="1"/>
</dbReference>
<organism evidence="3 4">
    <name type="scientific">Microbacterium sorbitolivorans</name>
    <dbReference type="NCBI Taxonomy" id="1867410"/>
    <lineage>
        <taxon>Bacteria</taxon>
        <taxon>Bacillati</taxon>
        <taxon>Actinomycetota</taxon>
        <taxon>Actinomycetes</taxon>
        <taxon>Micrococcales</taxon>
        <taxon>Microbacteriaceae</taxon>
        <taxon>Microbacterium</taxon>
    </lineage>
</organism>
<dbReference type="PROSITE" id="PS51257">
    <property type="entry name" value="PROKAR_LIPOPROTEIN"/>
    <property type="match status" value="1"/>
</dbReference>
<dbReference type="Gene3D" id="3.10.105.10">
    <property type="entry name" value="Dipeptide-binding Protein, Domain 3"/>
    <property type="match status" value="1"/>
</dbReference>